<keyword evidence="4" id="KW-0804">Transcription</keyword>
<dbReference type="GO" id="GO:0016987">
    <property type="term" value="F:sigma factor activity"/>
    <property type="evidence" value="ECO:0007669"/>
    <property type="project" value="UniProtKB-KW"/>
</dbReference>
<proteinExistence type="inferred from homology"/>
<dbReference type="Proteomes" id="UP000316665">
    <property type="component" value="Chromosome"/>
</dbReference>
<evidence type="ECO:0000313" key="7">
    <source>
        <dbReference type="Proteomes" id="UP000316665"/>
    </source>
</evidence>
<dbReference type="SUPFAM" id="SSF88659">
    <property type="entry name" value="Sigma3 and sigma4 domains of RNA polymerase sigma factors"/>
    <property type="match status" value="1"/>
</dbReference>
<evidence type="ECO:0000259" key="5">
    <source>
        <dbReference type="Pfam" id="PF08281"/>
    </source>
</evidence>
<dbReference type="Pfam" id="PF08281">
    <property type="entry name" value="Sigma70_r4_2"/>
    <property type="match status" value="1"/>
</dbReference>
<dbReference type="Gene3D" id="1.10.10.10">
    <property type="entry name" value="Winged helix-like DNA-binding domain superfamily/Winged helix DNA-binding domain"/>
    <property type="match status" value="1"/>
</dbReference>
<dbReference type="Gene3D" id="1.10.1740.10">
    <property type="match status" value="1"/>
</dbReference>
<dbReference type="KEGG" id="jas:FJQ89_11375"/>
<dbReference type="EMBL" id="CP041185">
    <property type="protein sequence ID" value="QDG70943.1"/>
    <property type="molecule type" value="Genomic_DNA"/>
</dbReference>
<dbReference type="InterPro" id="IPR014284">
    <property type="entry name" value="RNA_pol_sigma-70_dom"/>
</dbReference>
<comment type="similarity">
    <text evidence="1">Belongs to the sigma-70 factor family. ECF subfamily.</text>
</comment>
<dbReference type="SUPFAM" id="SSF88946">
    <property type="entry name" value="Sigma2 domain of RNA polymerase sigma factors"/>
    <property type="match status" value="1"/>
</dbReference>
<dbReference type="InterPro" id="IPR039425">
    <property type="entry name" value="RNA_pol_sigma-70-like"/>
</dbReference>
<evidence type="ECO:0000313" key="6">
    <source>
        <dbReference type="EMBL" id="QDG70943.1"/>
    </source>
</evidence>
<keyword evidence="7" id="KW-1185">Reference proteome</keyword>
<protein>
    <submittedName>
        <fullName evidence="6">RNA polymerase sigma factor</fullName>
    </submittedName>
</protein>
<feature type="domain" description="RNA polymerase sigma factor 70 region 4 type 2" evidence="5">
    <location>
        <begin position="177"/>
        <end position="229"/>
    </location>
</feature>
<dbReference type="InterPro" id="IPR013324">
    <property type="entry name" value="RNA_pol_sigma_r3/r4-like"/>
</dbReference>
<sequence>MQRCYPPVSSPVSCPCREQAGEGHAPAVPVIPFSPILAAEYRGTPVMNPSTLDGLKASHIADEFAAQPFSEHGQGIVLGDFLAANYARLHRQLLRNLGCPDLASDCLHDAWLRLAGMSAPVFVQNPNAYVYRVACNVAMDQLRGKRSAQYDDDAAIEHLTDPAPGPDLIALARSDLAAVERAMQRMPYRHRSVLLALRIDERTRQEVADEYQVSLTSVDTMLRQALDHCAQETGQNALGGISQSRRGFSRRWQAKVLAAEPTAMARERRGIRH</sequence>
<reference evidence="6 7" key="1">
    <citation type="submission" date="2019-06" db="EMBL/GenBank/DDBJ databases">
        <title>Complete genome sequence of Janthinobacterium sp. SNU WT3 isolated from diseased rainbow trout.</title>
        <authorList>
            <person name="Oh W.T."/>
            <person name="Park S.C."/>
        </authorList>
    </citation>
    <scope>NUCLEOTIDE SEQUENCE [LARGE SCALE GENOMIC DNA]</scope>
    <source>
        <strain evidence="6 7">SNU WT3</strain>
    </source>
</reference>
<dbReference type="GO" id="GO:0003677">
    <property type="term" value="F:DNA binding"/>
    <property type="evidence" value="ECO:0007669"/>
    <property type="project" value="InterPro"/>
</dbReference>
<dbReference type="PANTHER" id="PTHR43133:SF63">
    <property type="entry name" value="RNA POLYMERASE SIGMA FACTOR FECI-RELATED"/>
    <property type="match status" value="1"/>
</dbReference>
<evidence type="ECO:0000256" key="2">
    <source>
        <dbReference type="ARBA" id="ARBA00023015"/>
    </source>
</evidence>
<name>A0A4Y6RDI9_9BURK</name>
<dbReference type="NCBIfam" id="TIGR02937">
    <property type="entry name" value="sigma70-ECF"/>
    <property type="match status" value="1"/>
</dbReference>
<accession>A0A4Y6RDI9</accession>
<keyword evidence="2" id="KW-0805">Transcription regulation</keyword>
<dbReference type="InterPro" id="IPR036388">
    <property type="entry name" value="WH-like_DNA-bd_sf"/>
</dbReference>
<dbReference type="AlphaFoldDB" id="A0A4Y6RDI9"/>
<gene>
    <name evidence="6" type="ORF">FJQ89_11375</name>
</gene>
<dbReference type="InterPro" id="IPR013249">
    <property type="entry name" value="RNA_pol_sigma70_r4_t2"/>
</dbReference>
<evidence type="ECO:0000256" key="4">
    <source>
        <dbReference type="ARBA" id="ARBA00023163"/>
    </source>
</evidence>
<dbReference type="PANTHER" id="PTHR43133">
    <property type="entry name" value="RNA POLYMERASE ECF-TYPE SIGMA FACTO"/>
    <property type="match status" value="1"/>
</dbReference>
<evidence type="ECO:0000256" key="1">
    <source>
        <dbReference type="ARBA" id="ARBA00010641"/>
    </source>
</evidence>
<dbReference type="GO" id="GO:0006352">
    <property type="term" value="P:DNA-templated transcription initiation"/>
    <property type="evidence" value="ECO:0007669"/>
    <property type="project" value="InterPro"/>
</dbReference>
<dbReference type="OrthoDB" id="8847602at2"/>
<keyword evidence="3" id="KW-0731">Sigma factor</keyword>
<evidence type="ECO:0000256" key="3">
    <source>
        <dbReference type="ARBA" id="ARBA00023082"/>
    </source>
</evidence>
<organism evidence="6 7">
    <name type="scientific">Janthinobacterium tructae</name>
    <dbReference type="NCBI Taxonomy" id="2590869"/>
    <lineage>
        <taxon>Bacteria</taxon>
        <taxon>Pseudomonadati</taxon>
        <taxon>Pseudomonadota</taxon>
        <taxon>Betaproteobacteria</taxon>
        <taxon>Burkholderiales</taxon>
        <taxon>Oxalobacteraceae</taxon>
        <taxon>Janthinobacterium</taxon>
    </lineage>
</organism>
<dbReference type="InterPro" id="IPR013325">
    <property type="entry name" value="RNA_pol_sigma_r2"/>
</dbReference>